<evidence type="ECO:0000256" key="5">
    <source>
        <dbReference type="ARBA" id="ARBA00022824"/>
    </source>
</evidence>
<feature type="transmembrane region" description="Helical" evidence="13">
    <location>
        <begin position="115"/>
        <end position="133"/>
    </location>
</feature>
<evidence type="ECO:0000256" key="3">
    <source>
        <dbReference type="ARBA" id="ARBA00022516"/>
    </source>
</evidence>
<keyword evidence="8" id="KW-0756">Sterol biosynthesis</keyword>
<evidence type="ECO:0000256" key="13">
    <source>
        <dbReference type="SAM" id="Phobius"/>
    </source>
</evidence>
<dbReference type="GO" id="GO:0030674">
    <property type="term" value="F:protein-macromolecule adaptor activity"/>
    <property type="evidence" value="ECO:0007669"/>
    <property type="project" value="TreeGrafter"/>
</dbReference>
<evidence type="ECO:0000256" key="10">
    <source>
        <dbReference type="ARBA" id="ARBA00023136"/>
    </source>
</evidence>
<dbReference type="AlphaFoldDB" id="A0A8H3I984"/>
<keyword evidence="15" id="KW-1185">Reference proteome</keyword>
<dbReference type="EMBL" id="CAJPDS010000006">
    <property type="protein sequence ID" value="CAF9907970.1"/>
    <property type="molecule type" value="Genomic_DNA"/>
</dbReference>
<evidence type="ECO:0000256" key="6">
    <source>
        <dbReference type="ARBA" id="ARBA00022955"/>
    </source>
</evidence>
<reference evidence="14" key="1">
    <citation type="submission" date="2021-03" db="EMBL/GenBank/DDBJ databases">
        <authorList>
            <person name="Tagirdzhanova G."/>
        </authorList>
    </citation>
    <scope>NUCLEOTIDE SEQUENCE</scope>
</reference>
<evidence type="ECO:0000256" key="1">
    <source>
        <dbReference type="ARBA" id="ARBA00004477"/>
    </source>
</evidence>
<dbReference type="InterPro" id="IPR005352">
    <property type="entry name" value="Erg28"/>
</dbReference>
<evidence type="ECO:0000256" key="12">
    <source>
        <dbReference type="ARBA" id="ARBA00023221"/>
    </source>
</evidence>
<dbReference type="GO" id="GO:0016126">
    <property type="term" value="P:sterol biosynthetic process"/>
    <property type="evidence" value="ECO:0007669"/>
    <property type="project" value="UniProtKB-KW"/>
</dbReference>
<protein>
    <submittedName>
        <fullName evidence="14">Ergosterol biosynthesis protein</fullName>
    </submittedName>
</protein>
<name>A0A8H3I984_9LECA</name>
<dbReference type="GO" id="GO:0005789">
    <property type="term" value="C:endoplasmic reticulum membrane"/>
    <property type="evidence" value="ECO:0007669"/>
    <property type="project" value="UniProtKB-SubCell"/>
</dbReference>
<keyword evidence="10 13" id="KW-0472">Membrane</keyword>
<dbReference type="PANTHER" id="PTHR15451:SF19">
    <property type="entry name" value="ERGOSTEROL BIOSYNTHETIC PROTEIN 28 HOMOLOG"/>
    <property type="match status" value="1"/>
</dbReference>
<comment type="caution">
    <text evidence="14">The sequence shown here is derived from an EMBL/GenBank/DDBJ whole genome shotgun (WGS) entry which is preliminary data.</text>
</comment>
<feature type="transmembrane region" description="Helical" evidence="13">
    <location>
        <begin position="52"/>
        <end position="70"/>
    </location>
</feature>
<evidence type="ECO:0000256" key="2">
    <source>
        <dbReference type="ARBA" id="ARBA00005377"/>
    </source>
</evidence>
<dbReference type="OrthoDB" id="6485510at2759"/>
<feature type="transmembrane region" description="Helical" evidence="13">
    <location>
        <begin position="82"/>
        <end position="103"/>
    </location>
</feature>
<keyword evidence="9" id="KW-0443">Lipid metabolism</keyword>
<dbReference type="Pfam" id="PF03694">
    <property type="entry name" value="Erg28"/>
    <property type="match status" value="1"/>
</dbReference>
<keyword evidence="4 13" id="KW-0812">Transmembrane</keyword>
<keyword evidence="5" id="KW-0256">Endoplasmic reticulum</keyword>
<keyword evidence="7 13" id="KW-1133">Transmembrane helix</keyword>
<evidence type="ECO:0000313" key="15">
    <source>
        <dbReference type="Proteomes" id="UP000664521"/>
    </source>
</evidence>
<keyword evidence="12" id="KW-0753">Steroid metabolism</keyword>
<evidence type="ECO:0000256" key="4">
    <source>
        <dbReference type="ARBA" id="ARBA00022692"/>
    </source>
</evidence>
<keyword evidence="6" id="KW-0752">Steroid biosynthesis</keyword>
<evidence type="ECO:0000256" key="9">
    <source>
        <dbReference type="ARBA" id="ARBA00023098"/>
    </source>
</evidence>
<evidence type="ECO:0000313" key="14">
    <source>
        <dbReference type="EMBL" id="CAF9907970.1"/>
    </source>
</evidence>
<keyword evidence="11" id="KW-1207">Sterol metabolism</keyword>
<organism evidence="14 15">
    <name type="scientific">Heterodermia speciosa</name>
    <dbReference type="NCBI Taxonomy" id="116794"/>
    <lineage>
        <taxon>Eukaryota</taxon>
        <taxon>Fungi</taxon>
        <taxon>Dikarya</taxon>
        <taxon>Ascomycota</taxon>
        <taxon>Pezizomycotina</taxon>
        <taxon>Lecanoromycetes</taxon>
        <taxon>OSLEUM clade</taxon>
        <taxon>Lecanoromycetidae</taxon>
        <taxon>Caliciales</taxon>
        <taxon>Physciaceae</taxon>
        <taxon>Heterodermia</taxon>
    </lineage>
</organism>
<comment type="subcellular location">
    <subcellularLocation>
        <location evidence="1">Endoplasmic reticulum membrane</location>
        <topology evidence="1">Multi-pass membrane protein</topology>
    </subcellularLocation>
</comment>
<sequence>MAILPEHQGWLPYWLIVVSGFGVLNMTQCYRSSAFARRTFDGPASAAEVTPFAGRLFGSWSLLSCIMRLYTAYNVENKDLYILTLVTYLIVLGHFAGELFVYGTMKIGKGLAPPLFVATTSVIWMLAQSSFYLG</sequence>
<dbReference type="PANTHER" id="PTHR15451">
    <property type="entry name" value="ERGOSTEROL BIOSYNTHETIC PROTEIN 28-RELATED"/>
    <property type="match status" value="1"/>
</dbReference>
<keyword evidence="3" id="KW-0444">Lipid biosynthesis</keyword>
<feature type="transmembrane region" description="Helical" evidence="13">
    <location>
        <begin position="12"/>
        <end position="31"/>
    </location>
</feature>
<proteinExistence type="inferred from homology"/>
<comment type="similarity">
    <text evidence="2">Belongs to the ERG28 family.</text>
</comment>
<accession>A0A8H3I984</accession>
<gene>
    <name evidence="14" type="primary">ERG28_2</name>
    <name evidence="14" type="ORF">HETSPECPRED_007952</name>
</gene>
<evidence type="ECO:0000256" key="8">
    <source>
        <dbReference type="ARBA" id="ARBA00023011"/>
    </source>
</evidence>
<evidence type="ECO:0000256" key="7">
    <source>
        <dbReference type="ARBA" id="ARBA00022989"/>
    </source>
</evidence>
<evidence type="ECO:0000256" key="11">
    <source>
        <dbReference type="ARBA" id="ARBA00023166"/>
    </source>
</evidence>
<dbReference type="Proteomes" id="UP000664521">
    <property type="component" value="Unassembled WGS sequence"/>
</dbReference>